<dbReference type="PANTHER" id="PTHR43669:SF3">
    <property type="entry name" value="ALCOHOL DEHYDROGENASE, PUTATIVE (AFU_ORTHOLOGUE AFUA_3G03445)-RELATED"/>
    <property type="match status" value="1"/>
</dbReference>
<dbReference type="Gene3D" id="3.40.50.720">
    <property type="entry name" value="NAD(P)-binding Rossmann-like Domain"/>
    <property type="match status" value="1"/>
</dbReference>
<dbReference type="AlphaFoldDB" id="A0A841IU18"/>
<evidence type="ECO:0000313" key="4">
    <source>
        <dbReference type="EMBL" id="MBB6122409.1"/>
    </source>
</evidence>
<evidence type="ECO:0000256" key="3">
    <source>
        <dbReference type="RuleBase" id="RU000363"/>
    </source>
</evidence>
<dbReference type="CDD" id="cd05233">
    <property type="entry name" value="SDR_c"/>
    <property type="match status" value="1"/>
</dbReference>
<dbReference type="GO" id="GO:0016491">
    <property type="term" value="F:oxidoreductase activity"/>
    <property type="evidence" value="ECO:0007669"/>
    <property type="project" value="UniProtKB-KW"/>
</dbReference>
<dbReference type="Proteomes" id="UP000552700">
    <property type="component" value="Unassembled WGS sequence"/>
</dbReference>
<reference evidence="4 5" key="1">
    <citation type="submission" date="2020-08" db="EMBL/GenBank/DDBJ databases">
        <title>Genomic Encyclopedia of Type Strains, Phase IV (KMG-IV): sequencing the most valuable type-strain genomes for metagenomic binning, comparative biology and taxonomic classification.</title>
        <authorList>
            <person name="Goeker M."/>
        </authorList>
    </citation>
    <scope>NUCLEOTIDE SEQUENCE [LARGE SCALE GENOMIC DNA]</scope>
    <source>
        <strain evidence="4 5">DSM 102255</strain>
    </source>
</reference>
<dbReference type="InterPro" id="IPR002347">
    <property type="entry name" value="SDR_fam"/>
</dbReference>
<dbReference type="PRINTS" id="PR00080">
    <property type="entry name" value="SDRFAMILY"/>
</dbReference>
<evidence type="ECO:0000313" key="5">
    <source>
        <dbReference type="Proteomes" id="UP000552700"/>
    </source>
</evidence>
<gene>
    <name evidence="4" type="ORF">FHS92_000116</name>
</gene>
<comment type="caution">
    <text evidence="4">The sequence shown here is derived from an EMBL/GenBank/DDBJ whole genome shotgun (WGS) entry which is preliminary data.</text>
</comment>
<proteinExistence type="inferred from homology"/>
<keyword evidence="2" id="KW-0560">Oxidoreductase</keyword>
<evidence type="ECO:0000256" key="2">
    <source>
        <dbReference type="ARBA" id="ARBA00023002"/>
    </source>
</evidence>
<comment type="similarity">
    <text evidence="1 3">Belongs to the short-chain dehydrogenases/reductases (SDR) family.</text>
</comment>
<sequence>MHGERVTPKHKGDDRVPYSMPANGHITIMGSAHGDIMTPLADAHTHQTPLAGRRAIITGGTTGIGRAIAVLLASEGVKVFICGRTPEHLDDALDRIREVGEGDGVALDLADTDGVQRFFAAARTSIPDADIVVINAAVPATGLADMSAEELRYALATDFTAYITSAHAAVELLADKGDIVLIGSMSAHTLGPGSTVYAGMKAGIAGFSEALRKELGNKGIKVALVEPGKTGADFQYPDVPAEKQREQIKAEFMLRAEDIAVGVHYLLTQPRRAVVQQLTIAPRMQEQE</sequence>
<organism evidence="4 5">
    <name type="scientific">Sphingobium subterraneum</name>
    <dbReference type="NCBI Taxonomy" id="627688"/>
    <lineage>
        <taxon>Bacteria</taxon>
        <taxon>Pseudomonadati</taxon>
        <taxon>Pseudomonadota</taxon>
        <taxon>Alphaproteobacteria</taxon>
        <taxon>Sphingomonadales</taxon>
        <taxon>Sphingomonadaceae</taxon>
        <taxon>Sphingobium</taxon>
    </lineage>
</organism>
<name>A0A841IU18_9SPHN</name>
<keyword evidence="5" id="KW-1185">Reference proteome</keyword>
<dbReference type="Pfam" id="PF00106">
    <property type="entry name" value="adh_short"/>
    <property type="match status" value="1"/>
</dbReference>
<dbReference type="InterPro" id="IPR036291">
    <property type="entry name" value="NAD(P)-bd_dom_sf"/>
</dbReference>
<dbReference type="PANTHER" id="PTHR43669">
    <property type="entry name" value="5-KETO-D-GLUCONATE 5-REDUCTASE"/>
    <property type="match status" value="1"/>
</dbReference>
<dbReference type="SUPFAM" id="SSF51735">
    <property type="entry name" value="NAD(P)-binding Rossmann-fold domains"/>
    <property type="match status" value="1"/>
</dbReference>
<accession>A0A841IU18</accession>
<evidence type="ECO:0000256" key="1">
    <source>
        <dbReference type="ARBA" id="ARBA00006484"/>
    </source>
</evidence>
<dbReference type="EMBL" id="JACIJP010000001">
    <property type="protein sequence ID" value="MBB6122409.1"/>
    <property type="molecule type" value="Genomic_DNA"/>
</dbReference>
<dbReference type="PRINTS" id="PR00081">
    <property type="entry name" value="GDHRDH"/>
</dbReference>
<protein>
    <submittedName>
        <fullName evidence="4">NADP-dependent 3-hydroxy acid dehydrogenase YdfG</fullName>
    </submittedName>
</protein>